<dbReference type="Proteomes" id="UP001148629">
    <property type="component" value="Unassembled WGS sequence"/>
</dbReference>
<proteinExistence type="predicted"/>
<reference evidence="1" key="1">
    <citation type="submission" date="2022-08" db="EMBL/GenBank/DDBJ databases">
        <title>Genome Sequence of Fusarium decemcellulare.</title>
        <authorList>
            <person name="Buettner E."/>
        </authorList>
    </citation>
    <scope>NUCLEOTIDE SEQUENCE</scope>
    <source>
        <strain evidence="1">Babe19</strain>
    </source>
</reference>
<gene>
    <name evidence="1" type="ORF">NM208_g13522</name>
</gene>
<evidence type="ECO:0000313" key="2">
    <source>
        <dbReference type="Proteomes" id="UP001148629"/>
    </source>
</evidence>
<protein>
    <submittedName>
        <fullName evidence="1">Uncharacterized protein</fullName>
    </submittedName>
</protein>
<name>A0ACC1RLE6_9HYPO</name>
<dbReference type="EMBL" id="JANRMS010002794">
    <property type="protein sequence ID" value="KAJ3520911.1"/>
    <property type="molecule type" value="Genomic_DNA"/>
</dbReference>
<keyword evidence="2" id="KW-1185">Reference proteome</keyword>
<organism evidence="1 2">
    <name type="scientific">Fusarium decemcellulare</name>
    <dbReference type="NCBI Taxonomy" id="57161"/>
    <lineage>
        <taxon>Eukaryota</taxon>
        <taxon>Fungi</taxon>
        <taxon>Dikarya</taxon>
        <taxon>Ascomycota</taxon>
        <taxon>Pezizomycotina</taxon>
        <taxon>Sordariomycetes</taxon>
        <taxon>Hypocreomycetidae</taxon>
        <taxon>Hypocreales</taxon>
        <taxon>Nectriaceae</taxon>
        <taxon>Fusarium</taxon>
        <taxon>Fusarium decemcellulare species complex</taxon>
    </lineage>
</organism>
<sequence>MHCYRGPRLHQDYLVHLRGWHTGRVSHPYSRFPTKNTNKISTEFGDCPTVASCATATQATATTTISPDFPWVGDFEYEEDESIAEDAETAPVEDQTDEFYEEEFDELGYDDTDNSTDTTTTETATSTDTTTSSDTATSETETTTDTATSETSTETEETTTTETSEFTSTPSTLITTTRSSEQSSDTTTNMITSTETTAPATTTEATRTYFPCVVRAGPNVPDPYCQCETTVEGKHYVVSTSLVSNACDSYTEFPSTVNPATEAPPPTEAPIEEPYTQTVDGTVLAYSSYKLVYNKVWSDVTVTNTRGLGDPSTVATPVPTQTDVNHDGSDICSSSDKNVRNALGGACQETIDKFEDDTIYGGYTSRYSRMGSILKALTFGKAGCTVQFECEDYGIGMSGKLIKEARAKAKDEGMERCGNIFLSNSCKIHVDYCTNCHNDGP</sequence>
<comment type="caution">
    <text evidence="1">The sequence shown here is derived from an EMBL/GenBank/DDBJ whole genome shotgun (WGS) entry which is preliminary data.</text>
</comment>
<accession>A0ACC1RLE6</accession>
<evidence type="ECO:0000313" key="1">
    <source>
        <dbReference type="EMBL" id="KAJ3520911.1"/>
    </source>
</evidence>